<dbReference type="GO" id="GO:0003924">
    <property type="term" value="F:GTPase activity"/>
    <property type="evidence" value="ECO:0007669"/>
    <property type="project" value="TreeGrafter"/>
</dbReference>
<dbReference type="AlphaFoldDB" id="A0A7S4JKN8"/>
<evidence type="ECO:0000256" key="10">
    <source>
        <dbReference type="SAM" id="MobiDB-lite"/>
    </source>
</evidence>
<dbReference type="PANTHER" id="PTHR43134">
    <property type="entry name" value="SIGNAL RECOGNITION PARTICLE RECEPTOR SUBUNIT ALPHA"/>
    <property type="match status" value="1"/>
</dbReference>
<dbReference type="GO" id="GO:0005789">
    <property type="term" value="C:endoplasmic reticulum membrane"/>
    <property type="evidence" value="ECO:0007669"/>
    <property type="project" value="TreeGrafter"/>
</dbReference>
<name>A0A7S4JKN8_9STRA</name>
<evidence type="ECO:0000256" key="8">
    <source>
        <dbReference type="ARBA" id="ARBA00071429"/>
    </source>
</evidence>
<dbReference type="InterPro" id="IPR027417">
    <property type="entry name" value="P-loop_NTPase"/>
</dbReference>
<dbReference type="Pfam" id="PF02881">
    <property type="entry name" value="SRP54_N"/>
    <property type="match status" value="1"/>
</dbReference>
<dbReference type="PROSITE" id="PS00300">
    <property type="entry name" value="SRP54"/>
    <property type="match status" value="1"/>
</dbReference>
<feature type="region of interest" description="Disordered" evidence="10">
    <location>
        <begin position="334"/>
        <end position="355"/>
    </location>
</feature>
<evidence type="ECO:0000256" key="9">
    <source>
        <dbReference type="ARBA" id="ARBA00081194"/>
    </source>
</evidence>
<feature type="domain" description="SRP54-type proteins GTP-binding" evidence="11">
    <location>
        <begin position="647"/>
        <end position="660"/>
    </location>
</feature>
<evidence type="ECO:0000259" key="11">
    <source>
        <dbReference type="PROSITE" id="PS00300"/>
    </source>
</evidence>
<gene>
    <name evidence="12" type="ORF">OAUR00152_LOCUS29250</name>
</gene>
<feature type="region of interest" description="Disordered" evidence="10">
    <location>
        <begin position="196"/>
        <end position="273"/>
    </location>
</feature>
<dbReference type="InterPro" id="IPR042101">
    <property type="entry name" value="SRP54_N_sf"/>
</dbReference>
<evidence type="ECO:0000256" key="4">
    <source>
        <dbReference type="ARBA" id="ARBA00023134"/>
    </source>
</evidence>
<dbReference type="FunFam" id="3.40.50.300:FF:000566">
    <property type="entry name" value="Signal recognition particle receptor subunit alpha"/>
    <property type="match status" value="1"/>
</dbReference>
<dbReference type="GO" id="GO:0005525">
    <property type="term" value="F:GTP binding"/>
    <property type="evidence" value="ECO:0007669"/>
    <property type="project" value="UniProtKB-KW"/>
</dbReference>
<evidence type="ECO:0000256" key="2">
    <source>
        <dbReference type="ARBA" id="ARBA00011870"/>
    </source>
</evidence>
<dbReference type="InterPro" id="IPR036225">
    <property type="entry name" value="SRP/SRP_N"/>
</dbReference>
<feature type="compositionally biased region" description="Low complexity" evidence="10">
    <location>
        <begin position="21"/>
        <end position="33"/>
    </location>
</feature>
<evidence type="ECO:0000256" key="3">
    <source>
        <dbReference type="ARBA" id="ARBA00022741"/>
    </source>
</evidence>
<dbReference type="EMBL" id="HBKQ01042416">
    <property type="protein sequence ID" value="CAE2266619.1"/>
    <property type="molecule type" value="Transcribed_RNA"/>
</dbReference>
<comment type="subcellular location">
    <subcellularLocation>
        <location evidence="7">Endomembrane system</location>
        <topology evidence="7">Peripheral membrane protein</topology>
        <orientation evidence="7">Cytoplasmic side</orientation>
    </subcellularLocation>
</comment>
<dbReference type="SMART" id="SM00382">
    <property type="entry name" value="AAA"/>
    <property type="match status" value="1"/>
</dbReference>
<keyword evidence="3" id="KW-0547">Nucleotide-binding</keyword>
<comment type="similarity">
    <text evidence="1">Belongs to the GTP-binding SRP family.</text>
</comment>
<dbReference type="SUPFAM" id="SSF52540">
    <property type="entry name" value="P-loop containing nucleoside triphosphate hydrolases"/>
    <property type="match status" value="1"/>
</dbReference>
<dbReference type="SMART" id="SM00962">
    <property type="entry name" value="SRP54"/>
    <property type="match status" value="1"/>
</dbReference>
<protein>
    <recommendedName>
        <fullName evidence="8">Signal recognition particle receptor subunit alpha homolog</fullName>
    </recommendedName>
    <alternativeName>
        <fullName evidence="9">Docking protein alpha</fullName>
    </alternativeName>
</protein>
<proteinExistence type="inferred from homology"/>
<dbReference type="PANTHER" id="PTHR43134:SF1">
    <property type="entry name" value="SIGNAL RECOGNITION PARTICLE RECEPTOR SUBUNIT ALPHA"/>
    <property type="match status" value="1"/>
</dbReference>
<accession>A0A7S4JKN8</accession>
<keyword evidence="6" id="KW-0675">Receptor</keyword>
<keyword evidence="5" id="KW-0472">Membrane</keyword>
<dbReference type="InterPro" id="IPR003593">
    <property type="entry name" value="AAA+_ATPase"/>
</dbReference>
<dbReference type="Gene3D" id="1.20.120.140">
    <property type="entry name" value="Signal recognition particle SRP54, nucleotide-binding domain"/>
    <property type="match status" value="1"/>
</dbReference>
<dbReference type="Gene3D" id="3.40.50.300">
    <property type="entry name" value="P-loop containing nucleotide triphosphate hydrolases"/>
    <property type="match status" value="1"/>
</dbReference>
<feature type="compositionally biased region" description="Acidic residues" evidence="10">
    <location>
        <begin position="211"/>
        <end position="237"/>
    </location>
</feature>
<dbReference type="Pfam" id="PF00448">
    <property type="entry name" value="SRP54"/>
    <property type="match status" value="1"/>
</dbReference>
<dbReference type="InterPro" id="IPR013822">
    <property type="entry name" value="Signal_recog_particl_SRP54_hlx"/>
</dbReference>
<dbReference type="SMART" id="SM00963">
    <property type="entry name" value="SRP54_N"/>
    <property type="match status" value="1"/>
</dbReference>
<evidence type="ECO:0000256" key="5">
    <source>
        <dbReference type="ARBA" id="ARBA00023136"/>
    </source>
</evidence>
<dbReference type="GO" id="GO:0006614">
    <property type="term" value="P:SRP-dependent cotranslational protein targeting to membrane"/>
    <property type="evidence" value="ECO:0007669"/>
    <property type="project" value="InterPro"/>
</dbReference>
<evidence type="ECO:0000256" key="6">
    <source>
        <dbReference type="ARBA" id="ARBA00023170"/>
    </source>
</evidence>
<feature type="compositionally biased region" description="Acidic residues" evidence="10">
    <location>
        <begin position="334"/>
        <end position="349"/>
    </location>
</feature>
<dbReference type="SUPFAM" id="SSF47364">
    <property type="entry name" value="Domain of the SRP/SRP receptor G-proteins"/>
    <property type="match status" value="1"/>
</dbReference>
<evidence type="ECO:0000256" key="7">
    <source>
        <dbReference type="ARBA" id="ARBA00029433"/>
    </source>
</evidence>
<comment type="subunit">
    <text evidence="2">Heterodimer of an alpha and a beta chain.</text>
</comment>
<dbReference type="CDD" id="cd17876">
    <property type="entry name" value="SRalpha_C"/>
    <property type="match status" value="1"/>
</dbReference>
<keyword evidence="4" id="KW-0342">GTP-binding</keyword>
<feature type="region of interest" description="Disordered" evidence="10">
    <location>
        <begin position="20"/>
        <end position="44"/>
    </location>
</feature>
<sequence>MIDSLTIFSKSGAVLYHHAASDGSSSAPSSTVANGGGGDVGTRLSPREAERINSFVSAVLAGGEGFNPPGGGRRTVDLPGAAGGGGTGDVAEWETGASMEGVDPDWIAVSFVPSVVARSASSSRGKSASWMRRLLRSTLKEYSLYYAARSIGGGGGDDAEGEGAIADVEREMRPPDMATFDPVFAALLKRSEVMARRKESSGVGDGAPGHEDEEDEDLVSEDEEGEGDDDDGEDETDTQANIAKMKAKRGRAARGAATQSPQKKKGKEQRVWHDGTAKITKSALAKLDRSKDHKGESGIDAAVADDSRALAEARAAYLPEEGEIMAWEEEERLDDDDYEDAGADGEGDDQASAGWGGSLRGLFEQMSGNKVLTASDLDAPLTEMHRLLASKNVATDVASEICDGVRTRLVGKKLQSFGRVKTAVRHALEASIEKLLSPKKGKDVDMLKGVVGKRERQSGGLFTSKVDNPKPYVIVMVGINGVGKSTSLAKIAYYLKLSGCNPLIAACDTFRSGAVEQLNVHAKCLDVPLFHRGYAKDPSAVATAAIEHASEEGNDVVLIDTAGRMQNNVPLMRALGKLVSSCQPDLVLFVCEALVGNDGLDQLKMFDRAFRTGGHGRAIDGIVLTKFDTVSDKVGAALTLTHESGSPIAFVGTGQKYNHLKPLSVRAVIKSLFS</sequence>
<dbReference type="InterPro" id="IPR000897">
    <property type="entry name" value="SRP54_GTPase_dom"/>
</dbReference>
<evidence type="ECO:0000313" key="12">
    <source>
        <dbReference type="EMBL" id="CAE2266619.1"/>
    </source>
</evidence>
<reference evidence="12" key="1">
    <citation type="submission" date="2021-01" db="EMBL/GenBank/DDBJ databases">
        <authorList>
            <person name="Corre E."/>
            <person name="Pelletier E."/>
            <person name="Niang G."/>
            <person name="Scheremetjew M."/>
            <person name="Finn R."/>
            <person name="Kale V."/>
            <person name="Holt S."/>
            <person name="Cochrane G."/>
            <person name="Meng A."/>
            <person name="Brown T."/>
            <person name="Cohen L."/>
        </authorList>
    </citation>
    <scope>NUCLEOTIDE SEQUENCE</scope>
    <source>
        <strain evidence="12">Isolate 1302-5</strain>
    </source>
</reference>
<evidence type="ECO:0000256" key="1">
    <source>
        <dbReference type="ARBA" id="ARBA00008531"/>
    </source>
</evidence>
<organism evidence="12">
    <name type="scientific">Odontella aurita</name>
    <dbReference type="NCBI Taxonomy" id="265563"/>
    <lineage>
        <taxon>Eukaryota</taxon>
        <taxon>Sar</taxon>
        <taxon>Stramenopiles</taxon>
        <taxon>Ochrophyta</taxon>
        <taxon>Bacillariophyta</taxon>
        <taxon>Mediophyceae</taxon>
        <taxon>Biddulphiophycidae</taxon>
        <taxon>Eupodiscales</taxon>
        <taxon>Odontellaceae</taxon>
        <taxon>Odontella</taxon>
    </lineage>
</organism>
<dbReference type="GO" id="GO:0005047">
    <property type="term" value="F:signal recognition particle binding"/>
    <property type="evidence" value="ECO:0007669"/>
    <property type="project" value="TreeGrafter"/>
</dbReference>